<comment type="caution">
    <text evidence="1">The sequence shown here is derived from an EMBL/GenBank/DDBJ whole genome shotgun (WGS) entry which is preliminary data.</text>
</comment>
<evidence type="ECO:0000313" key="2">
    <source>
        <dbReference type="Proteomes" id="UP000257109"/>
    </source>
</evidence>
<protein>
    <submittedName>
        <fullName evidence="1">Uncharacterized protein</fullName>
    </submittedName>
</protein>
<organism evidence="1 2">
    <name type="scientific">Mucuna pruriens</name>
    <name type="common">Velvet bean</name>
    <name type="synonym">Dolichos pruriens</name>
    <dbReference type="NCBI Taxonomy" id="157652"/>
    <lineage>
        <taxon>Eukaryota</taxon>
        <taxon>Viridiplantae</taxon>
        <taxon>Streptophyta</taxon>
        <taxon>Embryophyta</taxon>
        <taxon>Tracheophyta</taxon>
        <taxon>Spermatophyta</taxon>
        <taxon>Magnoliopsida</taxon>
        <taxon>eudicotyledons</taxon>
        <taxon>Gunneridae</taxon>
        <taxon>Pentapetalae</taxon>
        <taxon>rosids</taxon>
        <taxon>fabids</taxon>
        <taxon>Fabales</taxon>
        <taxon>Fabaceae</taxon>
        <taxon>Papilionoideae</taxon>
        <taxon>50 kb inversion clade</taxon>
        <taxon>NPAAA clade</taxon>
        <taxon>indigoferoid/millettioid clade</taxon>
        <taxon>Phaseoleae</taxon>
        <taxon>Mucuna</taxon>
    </lineage>
</organism>
<feature type="non-terminal residue" evidence="1">
    <location>
        <position position="1"/>
    </location>
</feature>
<keyword evidence="2" id="KW-1185">Reference proteome</keyword>
<sequence>MVIKQSKTSSSLRRQSPIVVMKSLGGRLLRRENLITQRVMRRFLSNLGKKHQEVVKWISKYLKGTAKRIQGS</sequence>
<reference evidence="1" key="1">
    <citation type="submission" date="2018-05" db="EMBL/GenBank/DDBJ databases">
        <title>Draft genome of Mucuna pruriens seed.</title>
        <authorList>
            <person name="Nnadi N.E."/>
            <person name="Vos R."/>
            <person name="Hasami M.H."/>
            <person name="Devisetty U.K."/>
            <person name="Aguiy J.C."/>
        </authorList>
    </citation>
    <scope>NUCLEOTIDE SEQUENCE [LARGE SCALE GENOMIC DNA]</scope>
    <source>
        <strain evidence="1">JCA_2017</strain>
    </source>
</reference>
<dbReference type="EMBL" id="QJKJ01013725">
    <property type="protein sequence ID" value="RDX65812.1"/>
    <property type="molecule type" value="Genomic_DNA"/>
</dbReference>
<evidence type="ECO:0000313" key="1">
    <source>
        <dbReference type="EMBL" id="RDX65812.1"/>
    </source>
</evidence>
<proteinExistence type="predicted"/>
<gene>
    <name evidence="1" type="ORF">CR513_55498</name>
</gene>
<accession>A0A371EIE0</accession>
<dbReference type="Proteomes" id="UP000257109">
    <property type="component" value="Unassembled WGS sequence"/>
</dbReference>
<dbReference type="AlphaFoldDB" id="A0A371EIE0"/>
<name>A0A371EIE0_MUCPR</name>